<dbReference type="AlphaFoldDB" id="A0A0F9UCH1"/>
<proteinExistence type="predicted"/>
<comment type="caution">
    <text evidence="1">The sequence shown here is derived from an EMBL/GenBank/DDBJ whole genome shotgun (WGS) entry which is preliminary data.</text>
</comment>
<gene>
    <name evidence="1" type="ORF">LCGC14_0224590</name>
</gene>
<reference evidence="1" key="1">
    <citation type="journal article" date="2015" name="Nature">
        <title>Complex archaea that bridge the gap between prokaryotes and eukaryotes.</title>
        <authorList>
            <person name="Spang A."/>
            <person name="Saw J.H."/>
            <person name="Jorgensen S.L."/>
            <person name="Zaremba-Niedzwiedzka K."/>
            <person name="Martijn J."/>
            <person name="Lind A.E."/>
            <person name="van Eijk R."/>
            <person name="Schleper C."/>
            <person name="Guy L."/>
            <person name="Ettema T.J."/>
        </authorList>
    </citation>
    <scope>NUCLEOTIDE SEQUENCE</scope>
</reference>
<sequence>MISIRVDGMITCDCDKCFYIIHLKDDNDNNIVDALGMNFHFFKQKGKVVHKCLCKKHSIEKDKISISREDIMKIVQNIRKFSSKNTEFKGAGISLNIRKIFGEKLRL</sequence>
<protein>
    <submittedName>
        <fullName evidence="1">Uncharacterized protein</fullName>
    </submittedName>
</protein>
<name>A0A0F9UCH1_9ZZZZ</name>
<accession>A0A0F9UCH1</accession>
<organism evidence="1">
    <name type="scientific">marine sediment metagenome</name>
    <dbReference type="NCBI Taxonomy" id="412755"/>
    <lineage>
        <taxon>unclassified sequences</taxon>
        <taxon>metagenomes</taxon>
        <taxon>ecological metagenomes</taxon>
    </lineage>
</organism>
<evidence type="ECO:0000313" key="1">
    <source>
        <dbReference type="EMBL" id="KKN90875.1"/>
    </source>
</evidence>
<dbReference type="EMBL" id="LAZR01000107">
    <property type="protein sequence ID" value="KKN90875.1"/>
    <property type="molecule type" value="Genomic_DNA"/>
</dbReference>